<keyword evidence="1" id="KW-0479">Metal-binding</keyword>
<dbReference type="GO" id="GO:0003723">
    <property type="term" value="F:RNA binding"/>
    <property type="evidence" value="ECO:0007669"/>
    <property type="project" value="InterPro"/>
</dbReference>
<dbReference type="PANTHER" id="PTHR22639:SF3">
    <property type="entry name" value="ZINC FINGER CCHC DOMAIN-CONTAINING PROTEIN 3"/>
    <property type="match status" value="1"/>
</dbReference>
<feature type="region of interest" description="Disordered" evidence="2">
    <location>
        <begin position="254"/>
        <end position="311"/>
    </location>
</feature>
<dbReference type="AlphaFoldDB" id="A0A816DPQ8"/>
<feature type="compositionally biased region" description="Polar residues" evidence="2">
    <location>
        <begin position="194"/>
        <end position="208"/>
    </location>
</feature>
<dbReference type="InterPro" id="IPR042509">
    <property type="entry name" value="ZCCHC3"/>
</dbReference>
<evidence type="ECO:0000256" key="2">
    <source>
        <dbReference type="SAM" id="MobiDB-lite"/>
    </source>
</evidence>
<protein>
    <recommendedName>
        <fullName evidence="3">CCHC-type domain-containing protein</fullName>
    </recommendedName>
</protein>
<organism evidence="5 8">
    <name type="scientific">Didymodactylos carnosus</name>
    <dbReference type="NCBI Taxonomy" id="1234261"/>
    <lineage>
        <taxon>Eukaryota</taxon>
        <taxon>Metazoa</taxon>
        <taxon>Spiralia</taxon>
        <taxon>Gnathifera</taxon>
        <taxon>Rotifera</taxon>
        <taxon>Eurotatoria</taxon>
        <taxon>Bdelloidea</taxon>
        <taxon>Philodinida</taxon>
        <taxon>Philodinidae</taxon>
        <taxon>Didymodactylos</taxon>
    </lineage>
</organism>
<evidence type="ECO:0000259" key="3">
    <source>
        <dbReference type="PROSITE" id="PS50158"/>
    </source>
</evidence>
<evidence type="ECO:0000313" key="4">
    <source>
        <dbReference type="EMBL" id="CAF1616009.1"/>
    </source>
</evidence>
<feature type="compositionally biased region" description="Polar residues" evidence="2">
    <location>
        <begin position="222"/>
        <end position="241"/>
    </location>
</feature>
<keyword evidence="8" id="KW-1185">Reference proteome</keyword>
<keyword evidence="1" id="KW-0863">Zinc-finger</keyword>
<name>A0A816DPQ8_9BILA</name>
<sequence>RYLDSIGNLGSLREWFVIFNDEKSRESFLKNDVLEVNDQQFDIRTPFQETKTIRLLGIPSTVSDDVVRSFVSKWGIVMHIECETLPHPYRRIKTFVRRVRFTNKEAEQNVPISIKIAGLSISVHLEGRQQVCYRCKGSGHIKKDCKVSKCRVCKSFGHDDPDCHVHASYANITRVDDVDDQVNDQDVNYEEQECSASSHNTHMTPSKTDGSDCDHSGHGFNEPSTSLSCKSQPQPSPADMQNTVIEPVTLPTIVDKNQQNDRLSNDENYNSSDGFQSVSNDSASISNAELHHVSNSQGMKHVENCSPVLAS</sequence>
<dbReference type="EMBL" id="CAJNOK010054508">
    <property type="protein sequence ID" value="CAF1616009.1"/>
    <property type="molecule type" value="Genomic_DNA"/>
</dbReference>
<dbReference type="Gene3D" id="4.10.60.10">
    <property type="entry name" value="Zinc finger, CCHC-type"/>
    <property type="match status" value="1"/>
</dbReference>
<dbReference type="Proteomes" id="UP000681722">
    <property type="component" value="Unassembled WGS sequence"/>
</dbReference>
<dbReference type="Proteomes" id="UP000682733">
    <property type="component" value="Unassembled WGS sequence"/>
</dbReference>
<accession>A0A816DPQ8</accession>
<evidence type="ECO:0000313" key="7">
    <source>
        <dbReference type="EMBL" id="CAF4554207.1"/>
    </source>
</evidence>
<dbReference type="InterPro" id="IPR001878">
    <property type="entry name" value="Znf_CCHC"/>
</dbReference>
<dbReference type="PROSITE" id="PS50158">
    <property type="entry name" value="ZF_CCHC"/>
    <property type="match status" value="1"/>
</dbReference>
<dbReference type="EMBL" id="CAJNOQ010047547">
    <property type="protein sequence ID" value="CAF1641582.1"/>
    <property type="molecule type" value="Genomic_DNA"/>
</dbReference>
<dbReference type="InterPro" id="IPR036875">
    <property type="entry name" value="Znf_CCHC_sf"/>
</dbReference>
<dbReference type="SMART" id="SM00343">
    <property type="entry name" value="ZnF_C2HC"/>
    <property type="match status" value="2"/>
</dbReference>
<dbReference type="SUPFAM" id="SSF57756">
    <property type="entry name" value="Retrovirus zinc finger-like domains"/>
    <property type="match status" value="1"/>
</dbReference>
<comment type="caution">
    <text evidence="5">The sequence shown here is derived from an EMBL/GenBank/DDBJ whole genome shotgun (WGS) entry which is preliminary data.</text>
</comment>
<dbReference type="OrthoDB" id="6161809at2759"/>
<evidence type="ECO:0000313" key="8">
    <source>
        <dbReference type="Proteomes" id="UP000663829"/>
    </source>
</evidence>
<feature type="region of interest" description="Disordered" evidence="2">
    <location>
        <begin position="189"/>
        <end position="241"/>
    </location>
</feature>
<feature type="non-terminal residue" evidence="5">
    <location>
        <position position="1"/>
    </location>
</feature>
<dbReference type="GO" id="GO:0002218">
    <property type="term" value="P:activation of innate immune response"/>
    <property type="evidence" value="ECO:0007669"/>
    <property type="project" value="InterPro"/>
</dbReference>
<dbReference type="PANTHER" id="PTHR22639">
    <property type="entry name" value="GAG-RELATED PROTEIN"/>
    <property type="match status" value="1"/>
</dbReference>
<dbReference type="EMBL" id="CAJOBA010079052">
    <property type="protein sequence ID" value="CAF4432398.1"/>
    <property type="molecule type" value="Genomic_DNA"/>
</dbReference>
<gene>
    <name evidence="5" type="ORF">GPM918_LOCUS44970</name>
    <name evidence="4" type="ORF">OVA965_LOCUS42914</name>
    <name evidence="7" type="ORF">SRO942_LOCUS47116</name>
    <name evidence="6" type="ORF">TMI583_LOCUS44967</name>
</gene>
<dbReference type="EMBL" id="CAJOBC010116544">
    <property type="protein sequence ID" value="CAF4554207.1"/>
    <property type="molecule type" value="Genomic_DNA"/>
</dbReference>
<feature type="compositionally biased region" description="Polar residues" evidence="2">
    <location>
        <begin position="255"/>
        <end position="298"/>
    </location>
</feature>
<reference evidence="5" key="1">
    <citation type="submission" date="2021-02" db="EMBL/GenBank/DDBJ databases">
        <authorList>
            <person name="Nowell W R."/>
        </authorList>
    </citation>
    <scope>NUCLEOTIDE SEQUENCE</scope>
</reference>
<feature type="non-terminal residue" evidence="5">
    <location>
        <position position="311"/>
    </location>
</feature>
<evidence type="ECO:0000313" key="5">
    <source>
        <dbReference type="EMBL" id="CAF1641582.1"/>
    </source>
</evidence>
<dbReference type="Pfam" id="PF00098">
    <property type="entry name" value="zf-CCHC"/>
    <property type="match status" value="1"/>
</dbReference>
<evidence type="ECO:0000256" key="1">
    <source>
        <dbReference type="PROSITE-ProRule" id="PRU00047"/>
    </source>
</evidence>
<dbReference type="GO" id="GO:0008270">
    <property type="term" value="F:zinc ion binding"/>
    <property type="evidence" value="ECO:0007669"/>
    <property type="project" value="UniProtKB-KW"/>
</dbReference>
<dbReference type="GO" id="GO:0003690">
    <property type="term" value="F:double-stranded DNA binding"/>
    <property type="evidence" value="ECO:0007669"/>
    <property type="project" value="InterPro"/>
</dbReference>
<keyword evidence="1" id="KW-0862">Zinc</keyword>
<feature type="domain" description="CCHC-type" evidence="3">
    <location>
        <begin position="132"/>
        <end position="146"/>
    </location>
</feature>
<dbReference type="Proteomes" id="UP000677228">
    <property type="component" value="Unassembled WGS sequence"/>
</dbReference>
<proteinExistence type="predicted"/>
<evidence type="ECO:0000313" key="6">
    <source>
        <dbReference type="EMBL" id="CAF4432398.1"/>
    </source>
</evidence>
<dbReference type="Proteomes" id="UP000663829">
    <property type="component" value="Unassembled WGS sequence"/>
</dbReference>